<name>A0A3D0KBM6_9GAMM</name>
<proteinExistence type="predicted"/>
<accession>A0A3D0KBM6</accession>
<dbReference type="GO" id="GO:0016020">
    <property type="term" value="C:membrane"/>
    <property type="evidence" value="ECO:0007669"/>
    <property type="project" value="UniProtKB-SubCell"/>
</dbReference>
<keyword evidence="2" id="KW-0813">Transport</keyword>
<dbReference type="GO" id="GO:0022857">
    <property type="term" value="F:transmembrane transporter activity"/>
    <property type="evidence" value="ECO:0007669"/>
    <property type="project" value="InterPro"/>
</dbReference>
<dbReference type="InterPro" id="IPR036259">
    <property type="entry name" value="MFS_trans_sf"/>
</dbReference>
<dbReference type="InterPro" id="IPR004752">
    <property type="entry name" value="AmpG_permease/AT-1"/>
</dbReference>
<dbReference type="Gene3D" id="1.20.1250.20">
    <property type="entry name" value="MFS general substrate transporter like domains"/>
    <property type="match status" value="1"/>
</dbReference>
<evidence type="ECO:0000256" key="4">
    <source>
        <dbReference type="ARBA" id="ARBA00022989"/>
    </source>
</evidence>
<evidence type="ECO:0000256" key="6">
    <source>
        <dbReference type="SAM" id="Phobius"/>
    </source>
</evidence>
<feature type="transmembrane region" description="Helical" evidence="6">
    <location>
        <begin position="153"/>
        <end position="174"/>
    </location>
</feature>
<feature type="transmembrane region" description="Helical" evidence="6">
    <location>
        <begin position="393"/>
        <end position="413"/>
    </location>
</feature>
<evidence type="ECO:0000256" key="1">
    <source>
        <dbReference type="ARBA" id="ARBA00004141"/>
    </source>
</evidence>
<feature type="transmembrane region" description="Helical" evidence="6">
    <location>
        <begin position="59"/>
        <end position="77"/>
    </location>
</feature>
<comment type="subcellular location">
    <subcellularLocation>
        <location evidence="1">Membrane</location>
        <topology evidence="1">Multi-pass membrane protein</topology>
    </subcellularLocation>
</comment>
<evidence type="ECO:0000256" key="3">
    <source>
        <dbReference type="ARBA" id="ARBA00022692"/>
    </source>
</evidence>
<feature type="transmembrane region" description="Helical" evidence="6">
    <location>
        <begin position="239"/>
        <end position="257"/>
    </location>
</feature>
<evidence type="ECO:0000313" key="7">
    <source>
        <dbReference type="EMBL" id="HCA00864.1"/>
    </source>
</evidence>
<dbReference type="PANTHER" id="PTHR12778:SF10">
    <property type="entry name" value="MAJOR FACILITATOR SUPERFAMILY DOMAIN-CONTAINING PROTEIN 3"/>
    <property type="match status" value="1"/>
</dbReference>
<dbReference type="AlphaFoldDB" id="A0A3D0KBM6"/>
<feature type="transmembrane region" description="Helical" evidence="6">
    <location>
        <begin position="303"/>
        <end position="323"/>
    </location>
</feature>
<feature type="transmembrane region" description="Helical" evidence="6">
    <location>
        <begin position="180"/>
        <end position="201"/>
    </location>
</feature>
<dbReference type="Pfam" id="PF07690">
    <property type="entry name" value="MFS_1"/>
    <property type="match status" value="1"/>
</dbReference>
<feature type="transmembrane region" description="Helical" evidence="6">
    <location>
        <begin position="272"/>
        <end position="291"/>
    </location>
</feature>
<keyword evidence="3 6" id="KW-0812">Transmembrane</keyword>
<organism evidence="7">
    <name type="scientific">Halomonas campaniensis</name>
    <dbReference type="NCBI Taxonomy" id="213554"/>
    <lineage>
        <taxon>Bacteria</taxon>
        <taxon>Pseudomonadati</taxon>
        <taxon>Pseudomonadota</taxon>
        <taxon>Gammaproteobacteria</taxon>
        <taxon>Oceanospirillales</taxon>
        <taxon>Halomonadaceae</taxon>
        <taxon>Halomonas</taxon>
    </lineage>
</organism>
<keyword evidence="5 6" id="KW-0472">Membrane</keyword>
<sequence>MNIHTHHRLQSLERVGSWWPQQLLLGWLNLVLTAPVIYLFVGLPLILRQHGWSGTEIGMLQLAGLPAMLKFVLATPVDRWRLGQASYRNWTLVLGMAYVLALLWLGMYSLRDTPSGLLFLLTVTVCLLGTWVDVPINALAIQILPESERLRAGAIRALATSLAAIGGGGIMLILHARLGWAWPFVTLAIGVLSGLVLVPWLRPHRQPDDITLSPAPLVEQSKASLRDWIGYFRGAPHRIWAMLLVLYFPCIGAAWVYLKPLMLDMGFEQESIAWIAGVLGGLVAAISSLVAGHIARLIGATAALPLFAAVNLLVLLSLTVVVVSSVGQYALIAVAMALALAMGASAGLMFGLMMHHTRPGLAALDYGIQSSLFVASRTTAPLLAGVLLDRFGYVGMLEGLSLTLILVCLFAWYSRHRIYTTASIQGPASGRASG</sequence>
<protein>
    <submittedName>
        <fullName evidence="7">MFS transporter</fullName>
    </submittedName>
</protein>
<dbReference type="PANTHER" id="PTHR12778">
    <property type="entry name" value="SOLUTE CARRIER FAMILY 33 ACETYL-COA TRANSPORTER -RELATED"/>
    <property type="match status" value="1"/>
</dbReference>
<feature type="transmembrane region" description="Helical" evidence="6">
    <location>
        <begin position="116"/>
        <end position="141"/>
    </location>
</feature>
<gene>
    <name evidence="7" type="ORF">DEO68_01470</name>
</gene>
<reference evidence="7" key="1">
    <citation type="journal article" date="2018" name="Nat. Biotechnol.">
        <title>A standardized bacterial taxonomy based on genome phylogeny substantially revises the tree of life.</title>
        <authorList>
            <person name="Parks D.H."/>
            <person name="Chuvochina M."/>
            <person name="Waite D.W."/>
            <person name="Rinke C."/>
            <person name="Skarshewski A."/>
            <person name="Chaumeil P.A."/>
            <person name="Hugenholtz P."/>
        </authorList>
    </citation>
    <scope>NUCLEOTIDE SEQUENCE [LARGE SCALE GENOMIC DNA]</scope>
    <source>
        <strain evidence="7">UBA11284</strain>
    </source>
</reference>
<feature type="transmembrane region" description="Helical" evidence="6">
    <location>
        <begin position="329"/>
        <end position="354"/>
    </location>
</feature>
<feature type="transmembrane region" description="Helical" evidence="6">
    <location>
        <begin position="24"/>
        <end position="47"/>
    </location>
</feature>
<feature type="transmembrane region" description="Helical" evidence="6">
    <location>
        <begin position="89"/>
        <end position="110"/>
    </location>
</feature>
<dbReference type="SUPFAM" id="SSF103473">
    <property type="entry name" value="MFS general substrate transporter"/>
    <property type="match status" value="1"/>
</dbReference>
<feature type="transmembrane region" description="Helical" evidence="6">
    <location>
        <begin position="366"/>
        <end position="387"/>
    </location>
</feature>
<evidence type="ECO:0000256" key="5">
    <source>
        <dbReference type="ARBA" id="ARBA00023136"/>
    </source>
</evidence>
<dbReference type="EMBL" id="DOTR01000010">
    <property type="protein sequence ID" value="HCA00864.1"/>
    <property type="molecule type" value="Genomic_DNA"/>
</dbReference>
<keyword evidence="4 6" id="KW-1133">Transmembrane helix</keyword>
<evidence type="ECO:0000256" key="2">
    <source>
        <dbReference type="ARBA" id="ARBA00022448"/>
    </source>
</evidence>
<dbReference type="InterPro" id="IPR011701">
    <property type="entry name" value="MFS"/>
</dbReference>
<comment type="caution">
    <text evidence="7">The sequence shown here is derived from an EMBL/GenBank/DDBJ whole genome shotgun (WGS) entry which is preliminary data.</text>
</comment>